<comment type="caution">
    <text evidence="2">The sequence shown here is derived from an EMBL/GenBank/DDBJ whole genome shotgun (WGS) entry which is preliminary data.</text>
</comment>
<accession>A0ABN9LSJ0</accession>
<dbReference type="EMBL" id="CAUEEQ010030322">
    <property type="protein sequence ID" value="CAJ0949554.1"/>
    <property type="molecule type" value="Genomic_DNA"/>
</dbReference>
<evidence type="ECO:0000313" key="3">
    <source>
        <dbReference type="Proteomes" id="UP001176940"/>
    </source>
</evidence>
<name>A0ABN9LSJ0_9NEOB</name>
<gene>
    <name evidence="2" type="ORF">RIMI_LOCUS12650485</name>
</gene>
<feature type="non-terminal residue" evidence="2">
    <location>
        <position position="303"/>
    </location>
</feature>
<feature type="region of interest" description="Disordered" evidence="1">
    <location>
        <begin position="141"/>
        <end position="181"/>
    </location>
</feature>
<keyword evidence="3" id="KW-1185">Reference proteome</keyword>
<reference evidence="2" key="1">
    <citation type="submission" date="2023-07" db="EMBL/GenBank/DDBJ databases">
        <authorList>
            <person name="Stuckert A."/>
        </authorList>
    </citation>
    <scope>NUCLEOTIDE SEQUENCE</scope>
</reference>
<proteinExistence type="predicted"/>
<dbReference type="Proteomes" id="UP001176940">
    <property type="component" value="Unassembled WGS sequence"/>
</dbReference>
<sequence length="303" mass="32834">MKKNANSGQYTEVLGTCGSNAAKVWTKGGKDYFLGPVEIGSNLGSPGQLFNHSVLRAALDRAADFEVSLIESADESAKKAAAPLIMGIDSIILCLDTPSFSCFSKLSIQIIKDLEVHAAAIAGRGSTTPMVDLTAFTRASTSSNGKQWRPPLSESEEEEEPCLSEASPSGLEESEHGEENTREVEMLCAGMSGMVKRMENAREVEMLCAGMSGMVKRMENAREVEILCAGMSGMVKRMENAREVEILCDGMSGMVKRMENAREVEILCDGMSGMVKRMENAREVEMLCAGMSGMVKRMENARE</sequence>
<protein>
    <submittedName>
        <fullName evidence="2">Uncharacterized protein</fullName>
    </submittedName>
</protein>
<evidence type="ECO:0000313" key="2">
    <source>
        <dbReference type="EMBL" id="CAJ0949554.1"/>
    </source>
</evidence>
<evidence type="ECO:0000256" key="1">
    <source>
        <dbReference type="SAM" id="MobiDB-lite"/>
    </source>
</evidence>
<organism evidence="2 3">
    <name type="scientific">Ranitomeya imitator</name>
    <name type="common">mimic poison frog</name>
    <dbReference type="NCBI Taxonomy" id="111125"/>
    <lineage>
        <taxon>Eukaryota</taxon>
        <taxon>Metazoa</taxon>
        <taxon>Chordata</taxon>
        <taxon>Craniata</taxon>
        <taxon>Vertebrata</taxon>
        <taxon>Euteleostomi</taxon>
        <taxon>Amphibia</taxon>
        <taxon>Batrachia</taxon>
        <taxon>Anura</taxon>
        <taxon>Neobatrachia</taxon>
        <taxon>Hyloidea</taxon>
        <taxon>Dendrobatidae</taxon>
        <taxon>Dendrobatinae</taxon>
        <taxon>Ranitomeya</taxon>
    </lineage>
</organism>